<dbReference type="Pfam" id="PF05693">
    <property type="entry name" value="Glycogen_syn"/>
    <property type="match status" value="1"/>
</dbReference>
<name>A0AA38LYC3_9CUCU</name>
<evidence type="ECO:0000256" key="8">
    <source>
        <dbReference type="SAM" id="MobiDB-lite"/>
    </source>
</evidence>
<dbReference type="PANTHER" id="PTHR10176">
    <property type="entry name" value="GLYCOGEN SYNTHASE"/>
    <property type="match status" value="1"/>
</dbReference>
<dbReference type="Gene3D" id="6.10.260.10">
    <property type="match status" value="1"/>
</dbReference>
<sequence length="576" mass="66414">MKQHGAISVYGNWLVEGNPNIILFDLLSQEHKLNEWKYDLYEKTHISLPFNDLEVNNPVLFGYVVAWFFELLVKELSTAFIVAHFHEWLTGIGLILLRTRQINIATVFTTHATVLGRRICAKGGDFYNNLKCINSDKESGDLNIFHLFCIERAAVHSAHVFTTVSHVTGLETQYLLGRIPEVILPNGLNLSKFCALHEFQNLHSQYKAVLNKFTQGHFYGHLNFDLNETLYFFIAGRNEYSNKGVDLYLEALARLNYRLKKEESEKTVIAFIIMPGTTENFNVEALHGQAIIKQITDTVAEVKESIGKKIYNDVCCGLVPKSEELLSGEDIRRLKQMLYRSQRTNLPPVCTHNLSNSEEDKIILSIREKQLFNNECDRVKVVYHPEFLCSASPLLPLEYEHFVRGCHLGVFPSYYEPWGYTPAECTVLGVPSVTSNLSGFGCFIEEIVKSKNVDPADFGIYIVDRRFKALDESLEQLVDYMHRFTKLNRRERINLRYRNERLSQLLSWTKLCKYYKKARDLALRRTFSDYQPDKEQKEDSKITNLNDALSPKHTPLYNSIERRAPKSCSSKIKADH</sequence>
<accession>A0AA38LYC3</accession>
<dbReference type="EMBL" id="JALNTZ010003901">
    <property type="protein sequence ID" value="KAJ3615764.1"/>
    <property type="molecule type" value="Genomic_DNA"/>
</dbReference>
<evidence type="ECO:0000256" key="5">
    <source>
        <dbReference type="ARBA" id="ARBA00023056"/>
    </source>
</evidence>
<comment type="pathway">
    <text evidence="1 7">Glycan biosynthesis; glycogen biosynthesis.</text>
</comment>
<protein>
    <recommendedName>
        <fullName evidence="7">Glycogen [starch] synthase</fullName>
        <ecNumber evidence="7">2.4.1.11</ecNumber>
    </recommendedName>
</protein>
<dbReference type="InterPro" id="IPR008631">
    <property type="entry name" value="Glycogen_synth"/>
</dbReference>
<dbReference type="EC" id="2.4.1.11" evidence="7"/>
<evidence type="ECO:0000313" key="9">
    <source>
        <dbReference type="EMBL" id="KAJ3615764.1"/>
    </source>
</evidence>
<dbReference type="Gene3D" id="3.40.50.2000">
    <property type="entry name" value="Glycogen Phosphorylase B"/>
    <property type="match status" value="2"/>
</dbReference>
<proteinExistence type="inferred from homology"/>
<dbReference type="GO" id="GO:0005737">
    <property type="term" value="C:cytoplasm"/>
    <property type="evidence" value="ECO:0007669"/>
    <property type="project" value="TreeGrafter"/>
</dbReference>
<evidence type="ECO:0000256" key="1">
    <source>
        <dbReference type="ARBA" id="ARBA00004964"/>
    </source>
</evidence>
<dbReference type="SUPFAM" id="SSF53756">
    <property type="entry name" value="UDP-Glycosyltransferase/glycogen phosphorylase"/>
    <property type="match status" value="2"/>
</dbReference>
<keyword evidence="10" id="KW-1185">Reference proteome</keyword>
<dbReference type="Proteomes" id="UP001168821">
    <property type="component" value="Unassembled WGS sequence"/>
</dbReference>
<evidence type="ECO:0000256" key="2">
    <source>
        <dbReference type="ARBA" id="ARBA00010686"/>
    </source>
</evidence>
<dbReference type="GO" id="GO:0005978">
    <property type="term" value="P:glycogen biosynthetic process"/>
    <property type="evidence" value="ECO:0007669"/>
    <property type="project" value="UniProtKB-KW"/>
</dbReference>
<comment type="caution">
    <text evidence="9">The sequence shown here is derived from an EMBL/GenBank/DDBJ whole genome shotgun (WGS) entry which is preliminary data.</text>
</comment>
<feature type="compositionally biased region" description="Basic and acidic residues" evidence="8">
    <location>
        <begin position="532"/>
        <end position="541"/>
    </location>
</feature>
<evidence type="ECO:0000256" key="6">
    <source>
        <dbReference type="ARBA" id="ARBA00047345"/>
    </source>
</evidence>
<dbReference type="AlphaFoldDB" id="A0AA38LYC3"/>
<dbReference type="GO" id="GO:0004373">
    <property type="term" value="F:alpha-1,4-glucan glucosyltransferase (UDP-glucose donor) activity"/>
    <property type="evidence" value="ECO:0007669"/>
    <property type="project" value="UniProtKB-EC"/>
</dbReference>
<dbReference type="PANTHER" id="PTHR10176:SF3">
    <property type="entry name" value="GLYCOGEN [STARCH] SYNTHASE"/>
    <property type="match status" value="1"/>
</dbReference>
<evidence type="ECO:0000256" key="7">
    <source>
        <dbReference type="RuleBase" id="RU363104"/>
    </source>
</evidence>
<evidence type="ECO:0000256" key="4">
    <source>
        <dbReference type="ARBA" id="ARBA00022679"/>
    </source>
</evidence>
<reference evidence="9" key="1">
    <citation type="journal article" date="2023" name="G3 (Bethesda)">
        <title>Whole genome assemblies of Zophobas morio and Tenebrio molitor.</title>
        <authorList>
            <person name="Kaur S."/>
            <person name="Stinson S.A."/>
            <person name="diCenzo G.C."/>
        </authorList>
    </citation>
    <scope>NUCLEOTIDE SEQUENCE</scope>
    <source>
        <strain evidence="9">QUZm001</strain>
    </source>
</reference>
<dbReference type="FunFam" id="3.40.50.2000:FF:000177">
    <property type="entry name" value="Glycogen [starch] synthase"/>
    <property type="match status" value="1"/>
</dbReference>
<feature type="region of interest" description="Disordered" evidence="8">
    <location>
        <begin position="532"/>
        <end position="576"/>
    </location>
</feature>
<comment type="catalytic activity">
    <reaction evidence="6">
        <text>[(1-&gt;4)-alpha-D-glucosyl](n) + UDP-alpha-D-glucose = [(1-&gt;4)-alpha-D-glucosyl](n+1) + UDP + H(+)</text>
        <dbReference type="Rhea" id="RHEA:18549"/>
        <dbReference type="Rhea" id="RHEA-COMP:9584"/>
        <dbReference type="Rhea" id="RHEA-COMP:9587"/>
        <dbReference type="ChEBI" id="CHEBI:15378"/>
        <dbReference type="ChEBI" id="CHEBI:15444"/>
        <dbReference type="ChEBI" id="CHEBI:58223"/>
        <dbReference type="ChEBI" id="CHEBI:58885"/>
        <dbReference type="EC" id="2.4.1.11"/>
    </reaction>
    <physiologicalReaction direction="left-to-right" evidence="6">
        <dbReference type="Rhea" id="RHEA:18550"/>
    </physiologicalReaction>
</comment>
<gene>
    <name evidence="9" type="ORF">Zmor_012318</name>
</gene>
<organism evidence="9 10">
    <name type="scientific">Zophobas morio</name>
    <dbReference type="NCBI Taxonomy" id="2755281"/>
    <lineage>
        <taxon>Eukaryota</taxon>
        <taxon>Metazoa</taxon>
        <taxon>Ecdysozoa</taxon>
        <taxon>Arthropoda</taxon>
        <taxon>Hexapoda</taxon>
        <taxon>Insecta</taxon>
        <taxon>Pterygota</taxon>
        <taxon>Neoptera</taxon>
        <taxon>Endopterygota</taxon>
        <taxon>Coleoptera</taxon>
        <taxon>Polyphaga</taxon>
        <taxon>Cucujiformia</taxon>
        <taxon>Tenebrionidae</taxon>
        <taxon>Zophobas</taxon>
    </lineage>
</organism>
<comment type="similarity">
    <text evidence="2 7">Belongs to the glycosyltransferase 3 family.</text>
</comment>
<keyword evidence="4 7" id="KW-0808">Transferase</keyword>
<evidence type="ECO:0000313" key="10">
    <source>
        <dbReference type="Proteomes" id="UP001168821"/>
    </source>
</evidence>
<keyword evidence="5 7" id="KW-0320">Glycogen biosynthesis</keyword>
<comment type="function">
    <text evidence="7">Transfers the glycosyl residue from UDP-Glc to the non-reducing end of alpha-1,4-glucan.</text>
</comment>
<keyword evidence="3 7" id="KW-0328">Glycosyltransferase</keyword>
<evidence type="ECO:0000256" key="3">
    <source>
        <dbReference type="ARBA" id="ARBA00022676"/>
    </source>
</evidence>